<feature type="compositionally biased region" description="Basic residues" evidence="7">
    <location>
        <begin position="527"/>
        <end position="536"/>
    </location>
</feature>
<dbReference type="PANTHER" id="PTHR12801:SF115">
    <property type="entry name" value="FI18136P1-RELATED"/>
    <property type="match status" value="1"/>
</dbReference>
<name>A0ABQ8XYP7_9EUKA</name>
<protein>
    <recommendedName>
        <fullName evidence="8">Exonuclease domain-containing protein</fullName>
    </recommendedName>
</protein>
<evidence type="ECO:0000256" key="3">
    <source>
        <dbReference type="ARBA" id="ARBA00022722"/>
    </source>
</evidence>
<feature type="compositionally biased region" description="Basic and acidic residues" evidence="7">
    <location>
        <begin position="555"/>
        <end position="571"/>
    </location>
</feature>
<keyword evidence="4" id="KW-0378">Hydrolase</keyword>
<evidence type="ECO:0000256" key="7">
    <source>
        <dbReference type="SAM" id="MobiDB-lite"/>
    </source>
</evidence>
<evidence type="ECO:0000259" key="8">
    <source>
        <dbReference type="SMART" id="SM00479"/>
    </source>
</evidence>
<dbReference type="Proteomes" id="UP001150062">
    <property type="component" value="Unassembled WGS sequence"/>
</dbReference>
<feature type="region of interest" description="Disordered" evidence="7">
    <location>
        <begin position="159"/>
        <end position="181"/>
    </location>
</feature>
<dbReference type="InterPro" id="IPR034922">
    <property type="entry name" value="REX1-like_exo"/>
</dbReference>
<keyword evidence="6" id="KW-0539">Nucleus</keyword>
<feature type="domain" description="Exonuclease" evidence="8">
    <location>
        <begin position="258"/>
        <end position="784"/>
    </location>
</feature>
<feature type="compositionally biased region" description="Basic and acidic residues" evidence="7">
    <location>
        <begin position="583"/>
        <end position="593"/>
    </location>
</feature>
<feature type="compositionally biased region" description="Basic and acidic residues" evidence="7">
    <location>
        <begin position="159"/>
        <end position="168"/>
    </location>
</feature>
<evidence type="ECO:0000313" key="10">
    <source>
        <dbReference type="Proteomes" id="UP001150062"/>
    </source>
</evidence>
<proteinExistence type="inferred from homology"/>
<feature type="compositionally biased region" description="Basic residues" evidence="7">
    <location>
        <begin position="594"/>
        <end position="605"/>
    </location>
</feature>
<evidence type="ECO:0000256" key="1">
    <source>
        <dbReference type="ARBA" id="ARBA00004123"/>
    </source>
</evidence>
<feature type="compositionally biased region" description="Basic and acidic residues" evidence="7">
    <location>
        <begin position="606"/>
        <end position="628"/>
    </location>
</feature>
<feature type="compositionally biased region" description="Basic residues" evidence="7">
    <location>
        <begin position="648"/>
        <end position="658"/>
    </location>
</feature>
<gene>
    <name evidence="9" type="ORF">M0813_26738</name>
</gene>
<dbReference type="PANTHER" id="PTHR12801">
    <property type="entry name" value="RNA EXONUCLEASE REXO1 / RECO3 FAMILY MEMBER-RELATED"/>
    <property type="match status" value="1"/>
</dbReference>
<evidence type="ECO:0000256" key="2">
    <source>
        <dbReference type="ARBA" id="ARBA00006357"/>
    </source>
</evidence>
<organism evidence="9 10">
    <name type="scientific">Anaeramoeba flamelloides</name>
    <dbReference type="NCBI Taxonomy" id="1746091"/>
    <lineage>
        <taxon>Eukaryota</taxon>
        <taxon>Metamonada</taxon>
        <taxon>Anaeramoebidae</taxon>
        <taxon>Anaeramoeba</taxon>
    </lineage>
</organism>
<keyword evidence="5" id="KW-0269">Exonuclease</keyword>
<reference evidence="9" key="1">
    <citation type="submission" date="2022-08" db="EMBL/GenBank/DDBJ databases">
        <title>Novel sulfate-reducing endosymbionts in the free-living metamonad Anaeramoeba.</title>
        <authorList>
            <person name="Jerlstrom-Hultqvist J."/>
            <person name="Cepicka I."/>
            <person name="Gallot-Lavallee L."/>
            <person name="Salas-Leiva D."/>
            <person name="Curtis B.A."/>
            <person name="Zahonova K."/>
            <person name="Pipaliya S."/>
            <person name="Dacks J."/>
            <person name="Roger A.J."/>
        </authorList>
    </citation>
    <scope>NUCLEOTIDE SEQUENCE</scope>
    <source>
        <strain evidence="9">Schooner1</strain>
    </source>
</reference>
<evidence type="ECO:0000256" key="5">
    <source>
        <dbReference type="ARBA" id="ARBA00022839"/>
    </source>
</evidence>
<feature type="compositionally biased region" description="Basic and acidic residues" evidence="7">
    <location>
        <begin position="455"/>
        <end position="486"/>
    </location>
</feature>
<dbReference type="SUPFAM" id="SSF53098">
    <property type="entry name" value="Ribonuclease H-like"/>
    <property type="match status" value="1"/>
</dbReference>
<feature type="compositionally biased region" description="Basic and acidic residues" evidence="7">
    <location>
        <begin position="707"/>
        <end position="721"/>
    </location>
</feature>
<comment type="caution">
    <text evidence="9">The sequence shown here is derived from an EMBL/GenBank/DDBJ whole genome shotgun (WGS) entry which is preliminary data.</text>
</comment>
<feature type="compositionally biased region" description="Basic residues" evidence="7">
    <location>
        <begin position="543"/>
        <end position="554"/>
    </location>
</feature>
<feature type="compositionally biased region" description="Basic residues" evidence="7">
    <location>
        <begin position="572"/>
        <end position="582"/>
    </location>
</feature>
<dbReference type="SMART" id="SM00479">
    <property type="entry name" value="EXOIII"/>
    <property type="match status" value="1"/>
</dbReference>
<dbReference type="InterPro" id="IPR047021">
    <property type="entry name" value="REXO1/3/4-like"/>
</dbReference>
<feature type="compositionally biased region" description="Basic residues" evidence="7">
    <location>
        <begin position="665"/>
        <end position="674"/>
    </location>
</feature>
<dbReference type="EMBL" id="JAOAOG010000239">
    <property type="protein sequence ID" value="KAJ6237184.1"/>
    <property type="molecule type" value="Genomic_DNA"/>
</dbReference>
<feature type="compositionally biased region" description="Basic and acidic residues" evidence="7">
    <location>
        <begin position="675"/>
        <end position="689"/>
    </location>
</feature>
<evidence type="ECO:0000256" key="6">
    <source>
        <dbReference type="ARBA" id="ARBA00023242"/>
    </source>
</evidence>
<keyword evidence="3" id="KW-0540">Nuclease</keyword>
<sequence length="960" mass="112599">MNFALYSLNTKQINNRSPCKIKVFPRNNRHAPTGNQKKPSAFVWEISNFLYWLITKEGHCPKWIQATNTEIVRQVYYLYCPGLSVDLLEEYRECLPHIYNTFQRSESSCFAIANGYQGAVFPSLSLAVTCNTPQEYEKRKEKLEQIKPEVQFDIKKYEKAKEKGHSKEDEEEGGDEAATKIRRTNQKNSKIIVLKKPPKSLKISPLSLCLTKTELSDNEYPGYLNGLNNDTKDYITLKSIENSKYFPNYKGLVPHHLLYVSIDCEMVETTIGMELVRISVASSDTTVIYDKLVLPSSRIVDYKTEYSGINKERLVGVKMTLKKVQKEIQKLIPKESIIIGHSLENDLRAIKLKHDKVIDTSIIYDHSQGYPLKPSLKWLAKKYLNEIIQTQFRPTNKESDDQKENKKENDQVKEIVVENSTIKESEEVVVPEKKKMKIEVDDQKTEKKKKKQKEKKSEKDEEKVKKVLKEKNKKETKKMMLEKNDDSDSEEDEEEEKKKKKKKKKKNKKKKKKKEKEDEVEDQQTEKKKKIKKKKKKQDEKKSKKKNKKGKTKKGKEENETKKKKTKEEEKKKKKKKKKKVEKKKEKSVEEKDKKKKKKKNKKKEKKELKEKKKKDDEKNKEKDEKKSEKKKKKKKKDKKKEDEETKKNKKKEDKKKKEKDGKKSEKKKKKTKKNKELEETKKKEEKQSKKSKKSKKEKKKKKKKAKNLEAKSEEKKDNGSKRKRKRIEEDESLEVKMELEKQQTIQKHVEKDLSNLITIGHSSNEDALASLKLVKLKLTLNRHFGLHHQNFFEGKKESLFRVLSQKNINTTVIARQFMVQALTQGTNSSIAKVTANDNDQVFENLNQQSNFANKLIWAELPDLMSIFESNDTLAPNKKLIRKCLKKLDKQYKDFTNQLSQNSIVIFCTGNGNIGKVRQIQNSSNNRVKNSSKLQELNHLIAKARTAFAFINYFENDKQF</sequence>
<dbReference type="CDD" id="cd06145">
    <property type="entry name" value="REX1_like"/>
    <property type="match status" value="1"/>
</dbReference>
<dbReference type="InterPro" id="IPR012337">
    <property type="entry name" value="RNaseH-like_sf"/>
</dbReference>
<feature type="compositionally biased region" description="Basic residues" evidence="7">
    <location>
        <begin position="690"/>
        <end position="706"/>
    </location>
</feature>
<keyword evidence="10" id="KW-1185">Reference proteome</keyword>
<evidence type="ECO:0000256" key="4">
    <source>
        <dbReference type="ARBA" id="ARBA00022801"/>
    </source>
</evidence>
<comment type="subcellular location">
    <subcellularLocation>
        <location evidence="1">Nucleus</location>
    </subcellularLocation>
</comment>
<dbReference type="InterPro" id="IPR036397">
    <property type="entry name" value="RNaseH_sf"/>
</dbReference>
<feature type="region of interest" description="Disordered" evidence="7">
    <location>
        <begin position="440"/>
        <end position="730"/>
    </location>
</feature>
<dbReference type="Gene3D" id="3.30.420.10">
    <property type="entry name" value="Ribonuclease H-like superfamily/Ribonuclease H"/>
    <property type="match status" value="1"/>
</dbReference>
<feature type="compositionally biased region" description="Basic residues" evidence="7">
    <location>
        <begin position="498"/>
        <end position="514"/>
    </location>
</feature>
<dbReference type="InterPro" id="IPR013520">
    <property type="entry name" value="Ribonucl_H"/>
</dbReference>
<accession>A0ABQ8XYP7</accession>
<comment type="similarity">
    <text evidence="2">Belongs to the REXO1/REXO3 family.</text>
</comment>
<evidence type="ECO:0000313" key="9">
    <source>
        <dbReference type="EMBL" id="KAJ6237184.1"/>
    </source>
</evidence>
<feature type="compositionally biased region" description="Basic residues" evidence="7">
    <location>
        <begin position="629"/>
        <end position="639"/>
    </location>
</feature>